<sequence length="627" mass="70377">MLLIFANLIRQSWVLIYASSSIEGNDTETYSGLCDASGFFHQFGTEAADFAVLIIAIHAALCIFRKGAPYAGEGGIYRYRYPVYFLWATFAILGSALAFINPGYGYISIPPFCYLPIEPLWYRLALSWVPRYTILLIIIIIYIAVNIYVRKKFKSFSLKHPAEYSGGSEASQSTNEANEAPSMDETDSRPESGSKAHEEVLSEGGQNGPGISEADSTNMQSTESSMEREEACKRKKWPFQNPFPANSVNQESRRRNSAPDTHGFELGVLKRQAFAVRQGSTGPSSVQPQAPRASDLGSNISEGLGALTHPPKTYMRKHSKAFSSKGTASRPESVRSCPAIKTNGTTSQNENAAERNMRRMRRNIRRQLRLLFVYPIVYVVMWILPFVGSILQLSNYYVSHPEFVFSCFLVVSLLIQGAVDCLIFNWREKPWRHIPNSDGTFLGSFLFWKTFSVDDGYDNSSGNSPRRSDTASGAAVRRVARHSGESGFWNTHHASLRLPTYYDDGVGLSVAEMEAQAKTAYARRDRERVEYEKQKKKQQQKQETKWATGGDQLGEQHSRPANQDDNAEKIDRKDSLTGSAAARSDKEQREWWNGIPEEDDLKRNSAFGRRARGKNFSVFSTQGFRSS</sequence>
<dbReference type="InterPro" id="IPR022596">
    <property type="entry name" value="GPR1/2/3_C"/>
</dbReference>
<keyword evidence="10" id="KW-1185">Reference proteome</keyword>
<feature type="transmembrane region" description="Helical" evidence="6">
    <location>
        <begin position="403"/>
        <end position="424"/>
    </location>
</feature>
<feature type="transmembrane region" description="Helical" evidence="6">
    <location>
        <begin position="84"/>
        <end position="109"/>
    </location>
</feature>
<evidence type="ECO:0000256" key="3">
    <source>
        <dbReference type="ARBA" id="ARBA00022989"/>
    </source>
</evidence>
<feature type="region of interest" description="Disordered" evidence="5">
    <location>
        <begin position="163"/>
        <end position="262"/>
    </location>
</feature>
<evidence type="ECO:0000313" key="10">
    <source>
        <dbReference type="Proteomes" id="UP000076632"/>
    </source>
</evidence>
<feature type="compositionally biased region" description="Basic and acidic residues" evidence="5">
    <location>
        <begin position="522"/>
        <end position="533"/>
    </location>
</feature>
<feature type="transmembrane region" description="Helical" evidence="6">
    <location>
        <begin position="368"/>
        <end position="391"/>
    </location>
</feature>
<name>A0A165H9W7_XYLHT</name>
<feature type="transmembrane region" description="Helical" evidence="6">
    <location>
        <begin position="129"/>
        <end position="149"/>
    </location>
</feature>
<feature type="compositionally biased region" description="Polar residues" evidence="5">
    <location>
        <begin position="278"/>
        <end position="288"/>
    </location>
</feature>
<dbReference type="GeneID" id="28901069"/>
<dbReference type="OrthoDB" id="5368598at2759"/>
<keyword evidence="4 6" id="KW-0472">Membrane</keyword>
<evidence type="ECO:0000259" key="8">
    <source>
        <dbReference type="Pfam" id="PF11970"/>
    </source>
</evidence>
<dbReference type="Gene3D" id="1.20.1070.10">
    <property type="entry name" value="Rhodopsin 7-helix transmembrane proteins"/>
    <property type="match status" value="1"/>
</dbReference>
<keyword evidence="3 6" id="KW-1133">Transmembrane helix</keyword>
<dbReference type="STRING" id="1328760.A0A165H9W7"/>
<evidence type="ECO:0000313" key="9">
    <source>
        <dbReference type="EMBL" id="KZF23190.1"/>
    </source>
</evidence>
<feature type="compositionally biased region" description="Basic and acidic residues" evidence="5">
    <location>
        <begin position="186"/>
        <end position="200"/>
    </location>
</feature>
<dbReference type="Proteomes" id="UP000076632">
    <property type="component" value="Unassembled WGS sequence"/>
</dbReference>
<evidence type="ECO:0008006" key="11">
    <source>
        <dbReference type="Google" id="ProtNLM"/>
    </source>
</evidence>
<reference evidence="9 10" key="1">
    <citation type="journal article" date="2016" name="Fungal Biol.">
        <title>The genome of Xylona heveae provides a window into fungal endophytism.</title>
        <authorList>
            <person name="Gazis R."/>
            <person name="Kuo A."/>
            <person name="Riley R."/>
            <person name="LaButti K."/>
            <person name="Lipzen A."/>
            <person name="Lin J."/>
            <person name="Amirebrahimi M."/>
            <person name="Hesse C.N."/>
            <person name="Spatafora J.W."/>
            <person name="Henrissat B."/>
            <person name="Hainaut M."/>
            <person name="Grigoriev I.V."/>
            <person name="Hibbett D.S."/>
        </authorList>
    </citation>
    <scope>NUCLEOTIDE SEQUENCE [LARGE SCALE GENOMIC DNA]</scope>
    <source>
        <strain evidence="9 10">TC161</strain>
    </source>
</reference>
<dbReference type="Pfam" id="PF11710">
    <property type="entry name" value="Git3"/>
    <property type="match status" value="1"/>
</dbReference>
<feature type="transmembrane region" description="Helical" evidence="6">
    <location>
        <begin position="47"/>
        <end position="64"/>
    </location>
</feature>
<feature type="region of interest" description="Disordered" evidence="5">
    <location>
        <begin position="277"/>
        <end position="355"/>
    </location>
</feature>
<feature type="domain" description="Glucose receptor Git3-like N-terminal" evidence="7">
    <location>
        <begin position="1"/>
        <end position="155"/>
    </location>
</feature>
<evidence type="ECO:0000256" key="6">
    <source>
        <dbReference type="SAM" id="Phobius"/>
    </source>
</evidence>
<accession>A0A165H9W7</accession>
<gene>
    <name evidence="9" type="ORF">L228DRAFT_281937</name>
</gene>
<evidence type="ECO:0000256" key="5">
    <source>
        <dbReference type="SAM" id="MobiDB-lite"/>
    </source>
</evidence>
<dbReference type="InterPro" id="IPR023041">
    <property type="entry name" value="Glucose_rcpt_Git3-like_N"/>
</dbReference>
<feature type="compositionally biased region" description="Polar residues" evidence="5">
    <location>
        <begin position="168"/>
        <end position="177"/>
    </location>
</feature>
<feature type="region of interest" description="Disordered" evidence="5">
    <location>
        <begin position="520"/>
        <end position="627"/>
    </location>
</feature>
<dbReference type="RefSeq" id="XP_018188745.1">
    <property type="nucleotide sequence ID" value="XM_018335932.1"/>
</dbReference>
<feature type="compositionally biased region" description="Basic and acidic residues" evidence="5">
    <location>
        <begin position="566"/>
        <end position="575"/>
    </location>
</feature>
<dbReference type="InParanoid" id="A0A165H9W7"/>
<evidence type="ECO:0000256" key="1">
    <source>
        <dbReference type="ARBA" id="ARBA00004141"/>
    </source>
</evidence>
<dbReference type="GO" id="GO:0007189">
    <property type="term" value="P:adenylate cyclase-activating G protein-coupled receptor signaling pathway"/>
    <property type="evidence" value="ECO:0007669"/>
    <property type="project" value="TreeGrafter"/>
</dbReference>
<protein>
    <recommendedName>
        <fullName evidence="11">G protein-coupled receptor GPR1 C-terminal domain-containing protein</fullName>
    </recommendedName>
</protein>
<dbReference type="GO" id="GO:0004930">
    <property type="term" value="F:G protein-coupled receptor activity"/>
    <property type="evidence" value="ECO:0007669"/>
    <property type="project" value="TreeGrafter"/>
</dbReference>
<dbReference type="PANTHER" id="PTHR23112:SF37">
    <property type="entry name" value="G PROTEIN-COUPLED RECEPTOR GPR1"/>
    <property type="match status" value="1"/>
</dbReference>
<evidence type="ECO:0000256" key="4">
    <source>
        <dbReference type="ARBA" id="ARBA00023136"/>
    </source>
</evidence>
<proteinExistence type="predicted"/>
<evidence type="ECO:0000259" key="7">
    <source>
        <dbReference type="Pfam" id="PF11710"/>
    </source>
</evidence>
<dbReference type="AlphaFoldDB" id="A0A165H9W7"/>
<dbReference type="Pfam" id="PF11970">
    <property type="entry name" value="GPR_Gpa2_C"/>
    <property type="match status" value="1"/>
</dbReference>
<feature type="compositionally biased region" description="Polar residues" evidence="5">
    <location>
        <begin position="617"/>
        <end position="627"/>
    </location>
</feature>
<keyword evidence="2 6" id="KW-0812">Transmembrane</keyword>
<feature type="compositionally biased region" description="Polar residues" evidence="5">
    <location>
        <begin position="214"/>
        <end position="224"/>
    </location>
</feature>
<dbReference type="GO" id="GO:0005886">
    <property type="term" value="C:plasma membrane"/>
    <property type="evidence" value="ECO:0007669"/>
    <property type="project" value="TreeGrafter"/>
</dbReference>
<dbReference type="SUPFAM" id="SSF81321">
    <property type="entry name" value="Family A G protein-coupled receptor-like"/>
    <property type="match status" value="1"/>
</dbReference>
<evidence type="ECO:0000256" key="2">
    <source>
        <dbReference type="ARBA" id="ARBA00022692"/>
    </source>
</evidence>
<dbReference type="EMBL" id="KV407457">
    <property type="protein sequence ID" value="KZF23190.1"/>
    <property type="molecule type" value="Genomic_DNA"/>
</dbReference>
<dbReference type="PANTHER" id="PTHR23112">
    <property type="entry name" value="G PROTEIN-COUPLED RECEPTOR 157-RELATED"/>
    <property type="match status" value="1"/>
</dbReference>
<dbReference type="FunCoup" id="A0A165H9W7">
    <property type="interactions" value="116"/>
</dbReference>
<feature type="domain" description="G protein-coupled receptor GPR1/2/3 C-terminal" evidence="8">
    <location>
        <begin position="359"/>
        <end position="433"/>
    </location>
</feature>
<organism evidence="9 10">
    <name type="scientific">Xylona heveae (strain CBS 132557 / TC161)</name>
    <dbReference type="NCBI Taxonomy" id="1328760"/>
    <lineage>
        <taxon>Eukaryota</taxon>
        <taxon>Fungi</taxon>
        <taxon>Dikarya</taxon>
        <taxon>Ascomycota</taxon>
        <taxon>Pezizomycotina</taxon>
        <taxon>Xylonomycetes</taxon>
        <taxon>Xylonales</taxon>
        <taxon>Xylonaceae</taxon>
        <taxon>Xylona</taxon>
    </lineage>
</organism>
<comment type="subcellular location">
    <subcellularLocation>
        <location evidence="1">Membrane</location>
        <topology evidence="1">Multi-pass membrane protein</topology>
    </subcellularLocation>
</comment>